<dbReference type="GO" id="GO:0016705">
    <property type="term" value="F:oxidoreductase activity, acting on paired donors, with incorporation or reduction of molecular oxygen"/>
    <property type="evidence" value="ECO:0007669"/>
    <property type="project" value="InterPro"/>
</dbReference>
<dbReference type="EnsemblPlants" id="OB06G26390.1">
    <property type="protein sequence ID" value="OB06G26390.1"/>
    <property type="gene ID" value="OB06G26390"/>
</dbReference>
<dbReference type="InterPro" id="IPR001128">
    <property type="entry name" value="Cyt_P450"/>
</dbReference>
<evidence type="ECO:0000313" key="2">
    <source>
        <dbReference type="EnsemblPlants" id="OB06G26390.1"/>
    </source>
</evidence>
<reference evidence="2" key="2">
    <citation type="submission" date="2013-04" db="UniProtKB">
        <authorList>
            <consortium name="EnsemblPlants"/>
        </authorList>
    </citation>
    <scope>IDENTIFICATION</scope>
</reference>
<dbReference type="PANTHER" id="PTHR24301:SF16">
    <property type="entry name" value="CYTOCHROME P450 FAMILY CYP711A MEMBER"/>
    <property type="match status" value="1"/>
</dbReference>
<keyword evidence="1" id="KW-0812">Transmembrane</keyword>
<proteinExistence type="predicted"/>
<evidence type="ECO:0000313" key="3">
    <source>
        <dbReference type="Proteomes" id="UP000006038"/>
    </source>
</evidence>
<dbReference type="GO" id="GO:0005506">
    <property type="term" value="F:iron ion binding"/>
    <property type="evidence" value="ECO:0007669"/>
    <property type="project" value="InterPro"/>
</dbReference>
<evidence type="ECO:0000256" key="1">
    <source>
        <dbReference type="SAM" id="Phobius"/>
    </source>
</evidence>
<sequence length="128" mass="13909">MDQPWLPPWCAPSTLWYSCLAGAAAVALLVYSYAPSWGVRRVPGPAAFPVVGHLPLLAAHGPDVFGVLAKKYGPIFRFHLGRQPLVMVAEAELCKEVGIRQFKSIANRSLPSPIAGSTLHQKGLFFTR</sequence>
<dbReference type="OMA" id="CAPSTLW"/>
<reference evidence="2" key="1">
    <citation type="journal article" date="2013" name="Nat. Commun.">
        <title>Whole-genome sequencing of Oryza brachyantha reveals mechanisms underlying Oryza genome evolution.</title>
        <authorList>
            <person name="Chen J."/>
            <person name="Huang Q."/>
            <person name="Gao D."/>
            <person name="Wang J."/>
            <person name="Lang Y."/>
            <person name="Liu T."/>
            <person name="Li B."/>
            <person name="Bai Z."/>
            <person name="Luis Goicoechea J."/>
            <person name="Liang C."/>
            <person name="Chen C."/>
            <person name="Zhang W."/>
            <person name="Sun S."/>
            <person name="Liao Y."/>
            <person name="Zhang X."/>
            <person name="Yang L."/>
            <person name="Song C."/>
            <person name="Wang M."/>
            <person name="Shi J."/>
            <person name="Liu G."/>
            <person name="Liu J."/>
            <person name="Zhou H."/>
            <person name="Zhou W."/>
            <person name="Yu Q."/>
            <person name="An N."/>
            <person name="Chen Y."/>
            <person name="Cai Q."/>
            <person name="Wang B."/>
            <person name="Liu B."/>
            <person name="Min J."/>
            <person name="Huang Y."/>
            <person name="Wu H."/>
            <person name="Li Z."/>
            <person name="Zhang Y."/>
            <person name="Yin Y."/>
            <person name="Song W."/>
            <person name="Jiang J."/>
            <person name="Jackson S.A."/>
            <person name="Wing R.A."/>
            <person name="Wang J."/>
            <person name="Chen M."/>
        </authorList>
    </citation>
    <scope>NUCLEOTIDE SEQUENCE [LARGE SCALE GENOMIC DNA]</scope>
    <source>
        <strain evidence="2">cv. IRGC 101232</strain>
    </source>
</reference>
<dbReference type="eggNOG" id="KOG0158">
    <property type="taxonomic scope" value="Eukaryota"/>
</dbReference>
<keyword evidence="1" id="KW-0472">Membrane</keyword>
<dbReference type="STRING" id="4533.J3MF45"/>
<dbReference type="SUPFAM" id="SSF48264">
    <property type="entry name" value="Cytochrome P450"/>
    <property type="match status" value="1"/>
</dbReference>
<organism evidence="2">
    <name type="scientific">Oryza brachyantha</name>
    <name type="common">malo sina</name>
    <dbReference type="NCBI Taxonomy" id="4533"/>
    <lineage>
        <taxon>Eukaryota</taxon>
        <taxon>Viridiplantae</taxon>
        <taxon>Streptophyta</taxon>
        <taxon>Embryophyta</taxon>
        <taxon>Tracheophyta</taxon>
        <taxon>Spermatophyta</taxon>
        <taxon>Magnoliopsida</taxon>
        <taxon>Liliopsida</taxon>
        <taxon>Poales</taxon>
        <taxon>Poaceae</taxon>
        <taxon>BOP clade</taxon>
        <taxon>Oryzoideae</taxon>
        <taxon>Oryzeae</taxon>
        <taxon>Oryzinae</taxon>
        <taxon>Oryza</taxon>
    </lineage>
</organism>
<accession>J3MF45</accession>
<keyword evidence="3" id="KW-1185">Reference proteome</keyword>
<dbReference type="AlphaFoldDB" id="J3MF45"/>
<dbReference type="Proteomes" id="UP000006038">
    <property type="component" value="Chromosome 6"/>
</dbReference>
<feature type="transmembrane region" description="Helical" evidence="1">
    <location>
        <begin position="15"/>
        <end position="34"/>
    </location>
</feature>
<dbReference type="Gene3D" id="1.10.630.10">
    <property type="entry name" value="Cytochrome P450"/>
    <property type="match status" value="1"/>
</dbReference>
<protein>
    <recommendedName>
        <fullName evidence="4">Cytochrome P450</fullName>
    </recommendedName>
</protein>
<dbReference type="Pfam" id="PF00067">
    <property type="entry name" value="p450"/>
    <property type="match status" value="1"/>
</dbReference>
<name>J3MF45_ORYBR</name>
<dbReference type="GO" id="GO:0004497">
    <property type="term" value="F:monooxygenase activity"/>
    <property type="evidence" value="ECO:0007669"/>
    <property type="project" value="InterPro"/>
</dbReference>
<dbReference type="Gramene" id="OB06G26390.1">
    <property type="protein sequence ID" value="OB06G26390.1"/>
    <property type="gene ID" value="OB06G26390"/>
</dbReference>
<evidence type="ECO:0008006" key="4">
    <source>
        <dbReference type="Google" id="ProtNLM"/>
    </source>
</evidence>
<keyword evidence="1" id="KW-1133">Transmembrane helix</keyword>
<dbReference type="InterPro" id="IPR036396">
    <property type="entry name" value="Cyt_P450_sf"/>
</dbReference>
<dbReference type="HOGENOM" id="CLU_133035_1_0_1"/>
<dbReference type="GO" id="GO:0020037">
    <property type="term" value="F:heme binding"/>
    <property type="evidence" value="ECO:0007669"/>
    <property type="project" value="InterPro"/>
</dbReference>
<dbReference type="PANTHER" id="PTHR24301">
    <property type="entry name" value="THROMBOXANE-A SYNTHASE"/>
    <property type="match status" value="1"/>
</dbReference>